<sequence length="230" mass="26244">MADYKEKIKKLLALSKSPNEHEAQSALVKAQQLMAEHKISMAEVEDKEKRKANEHSAGITYSTRRDPWVLRLSEVISKNYCCESFSRREKGKQTYKLYFCGLNEDVEICMIAFKYATDCIQSEIKKRKQKGKLFNYTNELITSMCNGYAYGFIKGLDEAFEEQKRAAAQSEANWGLVLSTPPEVKQRMSELGLKTTTFRSKQAAKVSKSDYEAGKKDGRDFDITKRVAGE</sequence>
<name>A0A8S5VCD9_9CAUD</name>
<dbReference type="Pfam" id="PF23771">
    <property type="entry name" value="DUF7168"/>
    <property type="match status" value="1"/>
</dbReference>
<accession>A0A8S5VCD9</accession>
<dbReference type="Pfam" id="PF10979">
    <property type="entry name" value="DUF2786"/>
    <property type="match status" value="1"/>
</dbReference>
<dbReference type="InterPro" id="IPR024498">
    <property type="entry name" value="DUF2786"/>
</dbReference>
<proteinExistence type="predicted"/>
<evidence type="ECO:0000259" key="3">
    <source>
        <dbReference type="Pfam" id="PF23771"/>
    </source>
</evidence>
<protein>
    <recommendedName>
        <fullName evidence="5">DUF2786 domain-containing protein</fullName>
    </recommendedName>
</protein>
<evidence type="ECO:0000313" key="4">
    <source>
        <dbReference type="EMBL" id="DAG04441.1"/>
    </source>
</evidence>
<dbReference type="InterPro" id="IPR055592">
    <property type="entry name" value="DUF7168"/>
</dbReference>
<evidence type="ECO:0000256" key="1">
    <source>
        <dbReference type="SAM" id="MobiDB-lite"/>
    </source>
</evidence>
<feature type="domain" description="DUF2786" evidence="2">
    <location>
        <begin position="5"/>
        <end position="41"/>
    </location>
</feature>
<evidence type="ECO:0008006" key="5">
    <source>
        <dbReference type="Google" id="ProtNLM"/>
    </source>
</evidence>
<evidence type="ECO:0000259" key="2">
    <source>
        <dbReference type="Pfam" id="PF10979"/>
    </source>
</evidence>
<reference evidence="4" key="1">
    <citation type="journal article" date="2021" name="Proc. Natl. Acad. Sci. U.S.A.">
        <title>A Catalog of Tens of Thousands of Viruses from Human Metagenomes Reveals Hidden Associations with Chronic Diseases.</title>
        <authorList>
            <person name="Tisza M.J."/>
            <person name="Buck C.B."/>
        </authorList>
    </citation>
    <scope>NUCLEOTIDE SEQUENCE</scope>
    <source>
        <strain evidence="4">CtDXu9</strain>
    </source>
</reference>
<organism evidence="4">
    <name type="scientific">Siphoviridae sp. ctDXu9</name>
    <dbReference type="NCBI Taxonomy" id="2825387"/>
    <lineage>
        <taxon>Viruses</taxon>
        <taxon>Duplodnaviria</taxon>
        <taxon>Heunggongvirae</taxon>
        <taxon>Uroviricota</taxon>
        <taxon>Caudoviricetes</taxon>
    </lineage>
</organism>
<feature type="domain" description="DUF7168" evidence="3">
    <location>
        <begin position="51"/>
        <end position="182"/>
    </location>
</feature>
<feature type="region of interest" description="Disordered" evidence="1">
    <location>
        <begin position="208"/>
        <end position="230"/>
    </location>
</feature>
<dbReference type="EMBL" id="BK016244">
    <property type="protein sequence ID" value="DAG04441.1"/>
    <property type="molecule type" value="Genomic_DNA"/>
</dbReference>